<organism evidence="3 4">
    <name type="scientific">Liparis tanakae</name>
    <name type="common">Tanaka's snailfish</name>
    <dbReference type="NCBI Taxonomy" id="230148"/>
    <lineage>
        <taxon>Eukaryota</taxon>
        <taxon>Metazoa</taxon>
        <taxon>Chordata</taxon>
        <taxon>Craniata</taxon>
        <taxon>Vertebrata</taxon>
        <taxon>Euteleostomi</taxon>
        <taxon>Actinopterygii</taxon>
        <taxon>Neopterygii</taxon>
        <taxon>Teleostei</taxon>
        <taxon>Neoteleostei</taxon>
        <taxon>Acanthomorphata</taxon>
        <taxon>Eupercaria</taxon>
        <taxon>Perciformes</taxon>
        <taxon>Cottioidei</taxon>
        <taxon>Cottales</taxon>
        <taxon>Liparidae</taxon>
        <taxon>Liparis</taxon>
    </lineage>
</organism>
<keyword evidence="2" id="KW-0812">Transmembrane</keyword>
<evidence type="ECO:0000313" key="4">
    <source>
        <dbReference type="Proteomes" id="UP000314294"/>
    </source>
</evidence>
<keyword evidence="2" id="KW-1133">Transmembrane helix</keyword>
<evidence type="ECO:0000313" key="3">
    <source>
        <dbReference type="EMBL" id="TNN28591.1"/>
    </source>
</evidence>
<protein>
    <submittedName>
        <fullName evidence="3">Uncharacterized protein</fullName>
    </submittedName>
</protein>
<dbReference type="Proteomes" id="UP000314294">
    <property type="component" value="Unassembled WGS sequence"/>
</dbReference>
<accession>A0A4Z2EIY8</accession>
<gene>
    <name evidence="3" type="ORF">EYF80_061261</name>
</gene>
<name>A0A4Z2EIY8_9TELE</name>
<evidence type="ECO:0000256" key="2">
    <source>
        <dbReference type="SAM" id="Phobius"/>
    </source>
</evidence>
<proteinExistence type="predicted"/>
<keyword evidence="4" id="KW-1185">Reference proteome</keyword>
<sequence length="92" mass="10369">MRSSERLYEDDARLTTPSVTTGEETGRQALHFDDGVLRGRLRMRAVQNGGLELTAGGDSSATKTSQGERQRERDFILWFLYIANSCLLLYIV</sequence>
<feature type="compositionally biased region" description="Basic and acidic residues" evidence="1">
    <location>
        <begin position="1"/>
        <end position="13"/>
    </location>
</feature>
<keyword evidence="2" id="KW-0472">Membrane</keyword>
<comment type="caution">
    <text evidence="3">The sequence shown here is derived from an EMBL/GenBank/DDBJ whole genome shotgun (WGS) entry which is preliminary data.</text>
</comment>
<dbReference type="EMBL" id="SRLO01006713">
    <property type="protein sequence ID" value="TNN28591.1"/>
    <property type="molecule type" value="Genomic_DNA"/>
</dbReference>
<dbReference type="AlphaFoldDB" id="A0A4Z2EIY8"/>
<feature type="region of interest" description="Disordered" evidence="1">
    <location>
        <begin position="1"/>
        <end position="21"/>
    </location>
</feature>
<feature type="transmembrane region" description="Helical" evidence="2">
    <location>
        <begin position="75"/>
        <end position="91"/>
    </location>
</feature>
<evidence type="ECO:0000256" key="1">
    <source>
        <dbReference type="SAM" id="MobiDB-lite"/>
    </source>
</evidence>
<reference evidence="3 4" key="1">
    <citation type="submission" date="2019-03" db="EMBL/GenBank/DDBJ databases">
        <title>First draft genome of Liparis tanakae, snailfish: a comprehensive survey of snailfish specific genes.</title>
        <authorList>
            <person name="Kim W."/>
            <person name="Song I."/>
            <person name="Jeong J.-H."/>
            <person name="Kim D."/>
            <person name="Kim S."/>
            <person name="Ryu S."/>
            <person name="Song J.Y."/>
            <person name="Lee S.K."/>
        </authorList>
    </citation>
    <scope>NUCLEOTIDE SEQUENCE [LARGE SCALE GENOMIC DNA]</scope>
    <source>
        <tissue evidence="3">Muscle</tissue>
    </source>
</reference>